<dbReference type="AlphaFoldDB" id="A0A5P6A991"/>
<reference evidence="1" key="1">
    <citation type="submission" date="2018-05" db="EMBL/GenBank/DDBJ databases">
        <title>Bacterial isolates from healthy term breastfed infants carrying antibiotic resistance genes.</title>
        <authorList>
            <person name="Casaburi G."/>
        </authorList>
    </citation>
    <scope>NUCLEOTIDE SEQUENCE [LARGE SCALE GENOMIC DNA]</scope>
    <source>
        <strain evidence="1">7084_4</strain>
    </source>
</reference>
<name>A0A5P6A991_RAOPL</name>
<proteinExistence type="predicted"/>
<sequence length="66" mass="7504">MKFFQKTKWLLTGGGIAVLFSVLLTNVVMLNNQRAQLDTLSHELRSRRRGDHANHLFYSSRADATA</sequence>
<gene>
    <name evidence="1" type="ORF">DMB90_04130</name>
</gene>
<organism evidence="1">
    <name type="scientific">Raoultella planticola</name>
    <name type="common">Klebsiella planticola</name>
    <dbReference type="NCBI Taxonomy" id="575"/>
    <lineage>
        <taxon>Bacteria</taxon>
        <taxon>Pseudomonadati</taxon>
        <taxon>Pseudomonadota</taxon>
        <taxon>Gammaproteobacteria</taxon>
        <taxon>Enterobacterales</taxon>
        <taxon>Enterobacteriaceae</taxon>
        <taxon>Klebsiella/Raoultella group</taxon>
        <taxon>Raoultella</taxon>
    </lineage>
</organism>
<evidence type="ECO:0000313" key="1">
    <source>
        <dbReference type="EMBL" id="QFG76482.1"/>
    </source>
</evidence>
<protein>
    <submittedName>
        <fullName evidence="1">Uncharacterized protein</fullName>
    </submittedName>
</protein>
<dbReference type="EMBL" id="CP029752">
    <property type="protein sequence ID" value="QFG76482.1"/>
    <property type="molecule type" value="Genomic_DNA"/>
</dbReference>
<accession>A0A5P6A991</accession>